<evidence type="ECO:0000256" key="6">
    <source>
        <dbReference type="ARBA" id="ARBA00022982"/>
    </source>
</evidence>
<dbReference type="GO" id="GO:0005759">
    <property type="term" value="C:mitochondrial matrix"/>
    <property type="evidence" value="ECO:0007669"/>
    <property type="project" value="UniProtKB-SubCell"/>
</dbReference>
<dbReference type="InterPro" id="IPR014731">
    <property type="entry name" value="ETF_asu_C"/>
</dbReference>
<dbReference type="EMBL" id="BRXZ01007743">
    <property type="protein sequence ID" value="GMI33434.1"/>
    <property type="molecule type" value="Genomic_DNA"/>
</dbReference>
<organism evidence="10 11">
    <name type="scientific">Triparma retinervis</name>
    <dbReference type="NCBI Taxonomy" id="2557542"/>
    <lineage>
        <taxon>Eukaryota</taxon>
        <taxon>Sar</taxon>
        <taxon>Stramenopiles</taxon>
        <taxon>Ochrophyta</taxon>
        <taxon>Bolidophyceae</taxon>
        <taxon>Parmales</taxon>
        <taxon>Triparmaceae</taxon>
        <taxon>Triparma</taxon>
    </lineage>
</organism>
<reference evidence="10" key="1">
    <citation type="submission" date="2022-07" db="EMBL/GenBank/DDBJ databases">
        <title>Genome analysis of Parmales, a sister group of diatoms, reveals the evolutionary specialization of diatoms from phago-mixotrophs to photoautotrophs.</title>
        <authorList>
            <person name="Ban H."/>
            <person name="Sato S."/>
            <person name="Yoshikawa S."/>
            <person name="Kazumasa Y."/>
            <person name="Nakamura Y."/>
            <person name="Ichinomiya M."/>
            <person name="Saitoh K."/>
            <person name="Sato N."/>
            <person name="Blanc-Mathieu R."/>
            <person name="Endo H."/>
            <person name="Kuwata A."/>
            <person name="Ogata H."/>
        </authorList>
    </citation>
    <scope>NUCLEOTIDE SEQUENCE</scope>
</reference>
<dbReference type="InterPro" id="IPR018206">
    <property type="entry name" value="ETF_asu_C_CS"/>
</dbReference>
<evidence type="ECO:0000313" key="10">
    <source>
        <dbReference type="EMBL" id="GMI33434.1"/>
    </source>
</evidence>
<dbReference type="Pfam" id="PF01012">
    <property type="entry name" value="ETF"/>
    <property type="match status" value="1"/>
</dbReference>
<gene>
    <name evidence="10" type="ORF">TrRE_jg673</name>
</gene>
<dbReference type="InterPro" id="IPR014729">
    <property type="entry name" value="Rossmann-like_a/b/a_fold"/>
</dbReference>
<feature type="domain" description="Electron transfer flavoprotein alpha/beta-subunit N-terminal" evidence="9">
    <location>
        <begin position="23"/>
        <end position="199"/>
    </location>
</feature>
<keyword evidence="7" id="KW-0496">Mitochondrion</keyword>
<evidence type="ECO:0000256" key="3">
    <source>
        <dbReference type="ARBA" id="ARBA00022448"/>
    </source>
</evidence>
<evidence type="ECO:0000256" key="7">
    <source>
        <dbReference type="PIRNR" id="PIRNR000089"/>
    </source>
</evidence>
<dbReference type="FunFam" id="3.40.50.1220:FF:000001">
    <property type="entry name" value="Electron transfer flavoprotein, alpha subunit"/>
    <property type="match status" value="1"/>
</dbReference>
<keyword evidence="3 7" id="KW-0813">Transport</keyword>
<evidence type="ECO:0000256" key="1">
    <source>
        <dbReference type="ARBA" id="ARBA00004305"/>
    </source>
</evidence>
<dbReference type="CDD" id="cd01715">
    <property type="entry name" value="ETF_alpha"/>
    <property type="match status" value="1"/>
</dbReference>
<feature type="binding site" evidence="8">
    <location>
        <begin position="275"/>
        <end position="282"/>
    </location>
    <ligand>
        <name>FAD</name>
        <dbReference type="ChEBI" id="CHEBI:57692"/>
    </ligand>
</feature>
<dbReference type="SMART" id="SM00893">
    <property type="entry name" value="ETF"/>
    <property type="match status" value="1"/>
</dbReference>
<dbReference type="PANTHER" id="PTHR43153:SF1">
    <property type="entry name" value="ELECTRON TRANSFER FLAVOPROTEIN SUBUNIT ALPHA, MITOCHONDRIAL"/>
    <property type="match status" value="1"/>
</dbReference>
<feature type="binding site" evidence="8">
    <location>
        <begin position="244"/>
        <end position="245"/>
    </location>
    <ligand>
        <name>FAD</name>
        <dbReference type="ChEBI" id="CHEBI:57692"/>
    </ligand>
</feature>
<dbReference type="Gene3D" id="3.40.50.1220">
    <property type="entry name" value="TPP-binding domain"/>
    <property type="match status" value="1"/>
</dbReference>
<keyword evidence="5 7" id="KW-0274">FAD</keyword>
<dbReference type="PANTHER" id="PTHR43153">
    <property type="entry name" value="ELECTRON TRANSFER FLAVOPROTEIN ALPHA"/>
    <property type="match status" value="1"/>
</dbReference>
<dbReference type="InterPro" id="IPR001308">
    <property type="entry name" value="ETF_a/FixB"/>
</dbReference>
<evidence type="ECO:0000259" key="9">
    <source>
        <dbReference type="SMART" id="SM00893"/>
    </source>
</evidence>
<keyword evidence="11" id="KW-1185">Reference proteome</keyword>
<dbReference type="Pfam" id="PF00766">
    <property type="entry name" value="ETF_alpha"/>
    <property type="match status" value="1"/>
</dbReference>
<feature type="binding site" evidence="8">
    <location>
        <position position="219"/>
    </location>
    <ligand>
        <name>FAD</name>
        <dbReference type="ChEBI" id="CHEBI:57692"/>
    </ligand>
</feature>
<sequence>MMMNTLARTVSRRAFTASRNASTLVVADLDGAAMGPSTLSAVTAAGEIGGDCTVLAVGDAAAAAECGTVDGVSKVLHAATDSYVGGETVAGAIAAAMASGSYTHVIAASSNLGKNAIPRAAAKAGASPVTDVIEVHGEDTFVRPMYAGNALAKVRNSDAVKFMTVRPTNFDKAGTGNSAAVEALSMDADAASPEFVSASQSESDRPDLSAADVVIAGGRGMKNGENFGMLETLADKLGGAVGASRAAVDAGFVPNELQVGQTGKVVAPNLYVAVGISGAIQHLSGMKDSKTIVAINKDKEAPIFSVSDYGLVADLFDAVPELTEKC</sequence>
<comment type="function">
    <text evidence="7">The electron transfer flavoprotein serves as a specific electron acceptor for several dehydrogenases, including five acyl-CoA dehydrogenases, glutaryl-CoA and sarcosine dehydrogenase. It transfers the electrons to the main mitochondrial respiratory chain via ETF-ubiquinone oxidoreductase (ETF dehydrogenase).</text>
</comment>
<accession>A0A9W7G632</accession>
<dbReference type="InterPro" id="IPR014730">
    <property type="entry name" value="ETF_a/b_N"/>
</dbReference>
<dbReference type="OrthoDB" id="1715808at2759"/>
<comment type="subcellular location">
    <subcellularLocation>
        <location evidence="1 7">Mitochondrion matrix</location>
    </subcellularLocation>
</comment>
<comment type="similarity">
    <text evidence="2 7">Belongs to the ETF alpha-subunit/FixB family.</text>
</comment>
<evidence type="ECO:0000256" key="2">
    <source>
        <dbReference type="ARBA" id="ARBA00005817"/>
    </source>
</evidence>
<dbReference type="InterPro" id="IPR029035">
    <property type="entry name" value="DHS-like_NAD/FAD-binding_dom"/>
</dbReference>
<dbReference type="GO" id="GO:0050660">
    <property type="term" value="F:flavin adenine dinucleotide binding"/>
    <property type="evidence" value="ECO:0007669"/>
    <property type="project" value="InterPro"/>
</dbReference>
<keyword evidence="6 7" id="KW-0249">Electron transport</keyword>
<feature type="binding site" evidence="8">
    <location>
        <begin position="258"/>
        <end position="262"/>
    </location>
    <ligand>
        <name>FAD</name>
        <dbReference type="ChEBI" id="CHEBI:57692"/>
    </ligand>
</feature>
<comment type="caution">
    <text evidence="10">The sequence shown here is derived from an EMBL/GenBank/DDBJ whole genome shotgun (WGS) entry which is preliminary data.</text>
</comment>
<dbReference type="InterPro" id="IPR033947">
    <property type="entry name" value="ETF_alpha_N"/>
</dbReference>
<dbReference type="GO" id="GO:0009055">
    <property type="term" value="F:electron transfer activity"/>
    <property type="evidence" value="ECO:0007669"/>
    <property type="project" value="InterPro"/>
</dbReference>
<evidence type="ECO:0000256" key="5">
    <source>
        <dbReference type="ARBA" id="ARBA00022827"/>
    </source>
</evidence>
<feature type="binding site" evidence="8">
    <location>
        <position position="296"/>
    </location>
    <ligand>
        <name>FAD</name>
        <dbReference type="ChEBI" id="CHEBI:57692"/>
    </ligand>
</feature>
<dbReference type="GO" id="GO:0033539">
    <property type="term" value="P:fatty acid beta-oxidation using acyl-CoA dehydrogenase"/>
    <property type="evidence" value="ECO:0007669"/>
    <property type="project" value="TreeGrafter"/>
</dbReference>
<dbReference type="SUPFAM" id="SSF52402">
    <property type="entry name" value="Adenine nucleotide alpha hydrolases-like"/>
    <property type="match status" value="1"/>
</dbReference>
<comment type="cofactor">
    <cofactor evidence="7 8">
        <name>FAD</name>
        <dbReference type="ChEBI" id="CHEBI:57692"/>
    </cofactor>
    <text evidence="7 8">Binds 1 FAD per dimer.</text>
</comment>
<comment type="subunit">
    <text evidence="7">Heterodimer of an alpha and a beta subunit.</text>
</comment>
<dbReference type="Proteomes" id="UP001165082">
    <property type="component" value="Unassembled WGS sequence"/>
</dbReference>
<protein>
    <recommendedName>
        <fullName evidence="7">Electron transfer flavoprotein subunit alpha</fullName>
        <shortName evidence="7">Alpha-ETF</shortName>
    </recommendedName>
</protein>
<dbReference type="AlphaFoldDB" id="A0A9W7G632"/>
<evidence type="ECO:0000256" key="8">
    <source>
        <dbReference type="PIRSR" id="PIRSR000089-1"/>
    </source>
</evidence>
<dbReference type="PIRSF" id="PIRSF000089">
    <property type="entry name" value="Electra_flavoP_a"/>
    <property type="match status" value="1"/>
</dbReference>
<keyword evidence="4 7" id="KW-0285">Flavoprotein</keyword>
<evidence type="ECO:0000313" key="11">
    <source>
        <dbReference type="Proteomes" id="UP001165082"/>
    </source>
</evidence>
<dbReference type="SUPFAM" id="SSF52467">
    <property type="entry name" value="DHS-like NAD/FAD-binding domain"/>
    <property type="match status" value="1"/>
</dbReference>
<dbReference type="Gene3D" id="3.40.50.620">
    <property type="entry name" value="HUPs"/>
    <property type="match status" value="1"/>
</dbReference>
<evidence type="ECO:0000256" key="4">
    <source>
        <dbReference type="ARBA" id="ARBA00022630"/>
    </source>
</evidence>
<dbReference type="PROSITE" id="PS00696">
    <property type="entry name" value="ETF_ALPHA"/>
    <property type="match status" value="1"/>
</dbReference>
<proteinExistence type="inferred from homology"/>
<name>A0A9W7G632_9STRA</name>